<dbReference type="InterPro" id="IPR032567">
    <property type="entry name" value="RTL1-rel"/>
</dbReference>
<dbReference type="Pfam" id="PF00098">
    <property type="entry name" value="zf-CCHC"/>
    <property type="match status" value="2"/>
</dbReference>
<dbReference type="PANTHER" id="PTHR15503:SF45">
    <property type="entry name" value="RNA-DIRECTED DNA POLYMERASE HOMOLOG"/>
    <property type="match status" value="1"/>
</dbReference>
<dbReference type="Gene3D" id="4.10.60.10">
    <property type="entry name" value="Zinc finger, CCHC-type"/>
    <property type="match status" value="1"/>
</dbReference>
<dbReference type="PANTHER" id="PTHR15503">
    <property type="entry name" value="LDOC1 RELATED"/>
    <property type="match status" value="1"/>
</dbReference>
<organism evidence="3 4">
    <name type="scientific">Tanacetum coccineum</name>
    <dbReference type="NCBI Taxonomy" id="301880"/>
    <lineage>
        <taxon>Eukaryota</taxon>
        <taxon>Viridiplantae</taxon>
        <taxon>Streptophyta</taxon>
        <taxon>Embryophyta</taxon>
        <taxon>Tracheophyta</taxon>
        <taxon>Spermatophyta</taxon>
        <taxon>Magnoliopsida</taxon>
        <taxon>eudicotyledons</taxon>
        <taxon>Gunneridae</taxon>
        <taxon>Pentapetalae</taxon>
        <taxon>asterids</taxon>
        <taxon>campanulids</taxon>
        <taxon>Asterales</taxon>
        <taxon>Asteraceae</taxon>
        <taxon>Asteroideae</taxon>
        <taxon>Anthemideae</taxon>
        <taxon>Anthemidinae</taxon>
        <taxon>Tanacetum</taxon>
    </lineage>
</organism>
<dbReference type="SMART" id="SM00343">
    <property type="entry name" value="ZnF_C2HC"/>
    <property type="match status" value="2"/>
</dbReference>
<dbReference type="InterPro" id="IPR036875">
    <property type="entry name" value="Znf_CCHC_sf"/>
</dbReference>
<reference evidence="3" key="1">
    <citation type="journal article" date="2022" name="Int. J. Mol. Sci.">
        <title>Draft Genome of Tanacetum Coccineum: Genomic Comparison of Closely Related Tanacetum-Family Plants.</title>
        <authorList>
            <person name="Yamashiro T."/>
            <person name="Shiraishi A."/>
            <person name="Nakayama K."/>
            <person name="Satake H."/>
        </authorList>
    </citation>
    <scope>NUCLEOTIDE SEQUENCE</scope>
</reference>
<feature type="domain" description="CCHC-type" evidence="2">
    <location>
        <begin position="183"/>
        <end position="198"/>
    </location>
</feature>
<keyword evidence="4" id="KW-1185">Reference proteome</keyword>
<dbReference type="EMBL" id="BQNB010012575">
    <property type="protein sequence ID" value="GJT05293.1"/>
    <property type="molecule type" value="Genomic_DNA"/>
</dbReference>
<evidence type="ECO:0000256" key="1">
    <source>
        <dbReference type="PROSITE-ProRule" id="PRU00047"/>
    </source>
</evidence>
<evidence type="ECO:0000313" key="4">
    <source>
        <dbReference type="Proteomes" id="UP001151760"/>
    </source>
</evidence>
<evidence type="ECO:0000259" key="2">
    <source>
        <dbReference type="PROSITE" id="PS50158"/>
    </source>
</evidence>
<dbReference type="InterPro" id="IPR021109">
    <property type="entry name" value="Peptidase_aspartic_dom_sf"/>
</dbReference>
<evidence type="ECO:0000313" key="3">
    <source>
        <dbReference type="EMBL" id="GJT05293.1"/>
    </source>
</evidence>
<keyword evidence="1" id="KW-0862">Zinc</keyword>
<gene>
    <name evidence="3" type="ORF">Tco_0839755</name>
</gene>
<comment type="caution">
    <text evidence="3">The sequence shown here is derived from an EMBL/GenBank/DDBJ whole genome shotgun (WGS) entry which is preliminary data.</text>
</comment>
<dbReference type="CDD" id="cd00303">
    <property type="entry name" value="retropepsin_like"/>
    <property type="match status" value="1"/>
</dbReference>
<dbReference type="Proteomes" id="UP001151760">
    <property type="component" value="Unassembled WGS sequence"/>
</dbReference>
<dbReference type="PROSITE" id="PS50158">
    <property type="entry name" value="ZF_CCHC"/>
    <property type="match status" value="2"/>
</dbReference>
<keyword evidence="3" id="KW-0548">Nucleotidyltransferase</keyword>
<keyword evidence="3" id="KW-0808">Transferase</keyword>
<dbReference type="Gene3D" id="2.40.70.10">
    <property type="entry name" value="Acid Proteases"/>
    <property type="match status" value="1"/>
</dbReference>
<dbReference type="SUPFAM" id="SSF57756">
    <property type="entry name" value="Retrovirus zinc finger-like domains"/>
    <property type="match status" value="1"/>
</dbReference>
<sequence>METVFNISNCPSKYQVKYATCTLRDSTLTWWNSHKRIIGVDAAYAMKLAGLMKLMTEVYCPRNKIQKMETELWNLTMKGNDLTAYTQSLVGLHINHRQQPPFKRQNVSGQNVAKAYTAGNNERKGYVGPHPLCNKCRYHYVGPCIVKCNNCKRVGHQTRDCRSAAAVLNTQIAQLGNQQGVICYECGRPRHVKRDCPKLRNQNHVNRVGNKTRNKTGNNKATTRAYAIGGGGADPDSNVVTSTFLLNKCYASMLFDSGADRSFTSSTFSALLNVAPSTLDTSYAVELVDERISEMNIILRGCTLGLLGHPFDIDLMSVELGSFDVIIGMDWMVKNHAVIVCDEKVICIPYGDEVLIIESDDIGRQEIMSKKEEDKSEEKRLEDMLIMRNFLEVFPEELLGLPPTRQVEFQIDLVPGAALVARAPY</sequence>
<keyword evidence="3" id="KW-0695">RNA-directed DNA polymerase</keyword>
<name>A0ABQ5AVE7_9ASTR</name>
<dbReference type="SUPFAM" id="SSF50630">
    <property type="entry name" value="Acid proteases"/>
    <property type="match status" value="1"/>
</dbReference>
<keyword evidence="1" id="KW-0863">Zinc-finger</keyword>
<dbReference type="GO" id="GO:0003964">
    <property type="term" value="F:RNA-directed DNA polymerase activity"/>
    <property type="evidence" value="ECO:0007669"/>
    <property type="project" value="UniProtKB-KW"/>
</dbReference>
<feature type="domain" description="CCHC-type" evidence="2">
    <location>
        <begin position="147"/>
        <end position="163"/>
    </location>
</feature>
<proteinExistence type="predicted"/>
<protein>
    <submittedName>
        <fullName evidence="3">Reverse transcriptase domain-containing protein</fullName>
    </submittedName>
</protein>
<accession>A0ABQ5AVE7</accession>
<reference evidence="3" key="2">
    <citation type="submission" date="2022-01" db="EMBL/GenBank/DDBJ databases">
        <authorList>
            <person name="Yamashiro T."/>
            <person name="Shiraishi A."/>
            <person name="Satake H."/>
            <person name="Nakayama K."/>
        </authorList>
    </citation>
    <scope>NUCLEOTIDE SEQUENCE</scope>
</reference>
<dbReference type="InterPro" id="IPR001878">
    <property type="entry name" value="Znf_CCHC"/>
</dbReference>
<keyword evidence="1" id="KW-0479">Metal-binding</keyword>
<dbReference type="Pfam" id="PF08284">
    <property type="entry name" value="RVP_2"/>
    <property type="match status" value="1"/>
</dbReference>